<feature type="compositionally biased region" description="Low complexity" evidence="1">
    <location>
        <begin position="1"/>
        <end position="15"/>
    </location>
</feature>
<organism evidence="2 3">
    <name type="scientific">Hyaloscypha bicolor E</name>
    <dbReference type="NCBI Taxonomy" id="1095630"/>
    <lineage>
        <taxon>Eukaryota</taxon>
        <taxon>Fungi</taxon>
        <taxon>Dikarya</taxon>
        <taxon>Ascomycota</taxon>
        <taxon>Pezizomycotina</taxon>
        <taxon>Leotiomycetes</taxon>
        <taxon>Helotiales</taxon>
        <taxon>Hyaloscyphaceae</taxon>
        <taxon>Hyaloscypha</taxon>
        <taxon>Hyaloscypha bicolor</taxon>
    </lineage>
</organism>
<evidence type="ECO:0000256" key="1">
    <source>
        <dbReference type="SAM" id="MobiDB-lite"/>
    </source>
</evidence>
<reference evidence="2 3" key="1">
    <citation type="submission" date="2016-04" db="EMBL/GenBank/DDBJ databases">
        <title>A degradative enzymes factory behind the ericoid mycorrhizal symbiosis.</title>
        <authorList>
            <consortium name="DOE Joint Genome Institute"/>
            <person name="Martino E."/>
            <person name="Morin E."/>
            <person name="Grelet G."/>
            <person name="Kuo A."/>
            <person name="Kohler A."/>
            <person name="Daghino S."/>
            <person name="Barry K."/>
            <person name="Choi C."/>
            <person name="Cichocki N."/>
            <person name="Clum A."/>
            <person name="Copeland A."/>
            <person name="Hainaut M."/>
            <person name="Haridas S."/>
            <person name="Labutti K."/>
            <person name="Lindquist E."/>
            <person name="Lipzen A."/>
            <person name="Khouja H.-R."/>
            <person name="Murat C."/>
            <person name="Ohm R."/>
            <person name="Olson A."/>
            <person name="Spatafora J."/>
            <person name="Veneault-Fourrey C."/>
            <person name="Henrissat B."/>
            <person name="Grigoriev I."/>
            <person name="Martin F."/>
            <person name="Perotto S."/>
        </authorList>
    </citation>
    <scope>NUCLEOTIDE SEQUENCE [LARGE SCALE GENOMIC DNA]</scope>
    <source>
        <strain evidence="2 3">E</strain>
    </source>
</reference>
<dbReference type="GeneID" id="36594790"/>
<gene>
    <name evidence="2" type="ORF">K444DRAFT_662465</name>
</gene>
<sequence length="206" mass="22482">MSSSPGSPSSLPVSPTKEAAMAVEKENTTPGTPLRDTPVNGSSKVVAHVDADPPRNPGEVVQVPSTAPPTAASVHKPDEAHKVDQMEAQHAKDAEGPPSESDSVGSEGASSDLPIFDWEDLRRRYTKAIQAVNQEEEDILEEFYKFSDAFSVWGGASANRDNERAAKRLKTRENFVRLGEASLDEKKKHYTEVVDAFKKALELLRR</sequence>
<dbReference type="OrthoDB" id="5335351at2759"/>
<dbReference type="STRING" id="1095630.A0A2J6TEC6"/>
<dbReference type="Proteomes" id="UP000235371">
    <property type="component" value="Unassembled WGS sequence"/>
</dbReference>
<name>A0A2J6TEC6_9HELO</name>
<dbReference type="RefSeq" id="XP_024738288.1">
    <property type="nucleotide sequence ID" value="XM_024886713.1"/>
</dbReference>
<dbReference type="AlphaFoldDB" id="A0A2J6TEC6"/>
<evidence type="ECO:0000313" key="3">
    <source>
        <dbReference type="Proteomes" id="UP000235371"/>
    </source>
</evidence>
<protein>
    <submittedName>
        <fullName evidence="2">Uncharacterized protein</fullName>
    </submittedName>
</protein>
<evidence type="ECO:0000313" key="2">
    <source>
        <dbReference type="EMBL" id="PMD61384.1"/>
    </source>
</evidence>
<dbReference type="EMBL" id="KZ613786">
    <property type="protein sequence ID" value="PMD61384.1"/>
    <property type="molecule type" value="Genomic_DNA"/>
</dbReference>
<dbReference type="InParanoid" id="A0A2J6TEC6"/>
<feature type="region of interest" description="Disordered" evidence="1">
    <location>
        <begin position="1"/>
        <end position="112"/>
    </location>
</feature>
<feature type="compositionally biased region" description="Basic and acidic residues" evidence="1">
    <location>
        <begin position="75"/>
        <end position="95"/>
    </location>
</feature>
<accession>A0A2J6TEC6</accession>
<keyword evidence="3" id="KW-1185">Reference proteome</keyword>
<proteinExistence type="predicted"/>